<reference evidence="9" key="1">
    <citation type="submission" date="2025-08" db="UniProtKB">
        <authorList>
            <consortium name="RefSeq"/>
        </authorList>
    </citation>
    <scope>IDENTIFICATION</scope>
</reference>
<evidence type="ECO:0000259" key="5">
    <source>
        <dbReference type="Pfam" id="PF09743"/>
    </source>
</evidence>
<dbReference type="InterPro" id="IPR056761">
    <property type="entry name" value="Ufl1-like_C"/>
</dbReference>
<dbReference type="GO" id="GO:0016874">
    <property type="term" value="F:ligase activity"/>
    <property type="evidence" value="ECO:0007669"/>
    <property type="project" value="UniProtKB-KW"/>
</dbReference>
<keyword evidence="8" id="KW-1185">Reference proteome</keyword>
<protein>
    <submittedName>
        <fullName evidence="9">E3 UFM1-protein ligase 1</fullName>
    </submittedName>
</protein>
<dbReference type="RefSeq" id="XP_005093191.2">
    <property type="nucleotide sequence ID" value="XM_005093134.3"/>
</dbReference>
<dbReference type="Pfam" id="PF25041">
    <property type="entry name" value="UFL1_C"/>
    <property type="match status" value="1"/>
</dbReference>
<evidence type="ECO:0000256" key="3">
    <source>
        <dbReference type="ARBA" id="ARBA00022786"/>
    </source>
</evidence>
<evidence type="ECO:0000256" key="2">
    <source>
        <dbReference type="ARBA" id="ARBA00022679"/>
    </source>
</evidence>
<evidence type="ECO:0000256" key="1">
    <source>
        <dbReference type="ARBA" id="ARBA00010789"/>
    </source>
</evidence>
<comment type="similarity">
    <text evidence="1">Belongs to the UFL1 family.</text>
</comment>
<evidence type="ECO:0000259" key="6">
    <source>
        <dbReference type="Pfam" id="PF23659"/>
    </source>
</evidence>
<dbReference type="InterPro" id="IPR056579">
    <property type="entry name" value="Ufl1_N"/>
</dbReference>
<keyword evidence="9" id="KW-0436">Ligase</keyword>
<gene>
    <name evidence="9" type="primary">LOC101850149</name>
</gene>
<feature type="region of interest" description="Disordered" evidence="4">
    <location>
        <begin position="411"/>
        <end position="496"/>
    </location>
</feature>
<dbReference type="InterPro" id="IPR018611">
    <property type="entry name" value="Ufl1"/>
</dbReference>
<evidence type="ECO:0000313" key="8">
    <source>
        <dbReference type="Proteomes" id="UP000694888"/>
    </source>
</evidence>
<dbReference type="PANTHER" id="PTHR31057:SF0">
    <property type="entry name" value="E3 UFM1-PROTEIN LIGASE 1"/>
    <property type="match status" value="1"/>
</dbReference>
<proteinExistence type="inferred from homology"/>
<name>A0ABM0JGJ4_APLCA</name>
<organism evidence="8 9">
    <name type="scientific">Aplysia californica</name>
    <name type="common">California sea hare</name>
    <dbReference type="NCBI Taxonomy" id="6500"/>
    <lineage>
        <taxon>Eukaryota</taxon>
        <taxon>Metazoa</taxon>
        <taxon>Spiralia</taxon>
        <taxon>Lophotrochozoa</taxon>
        <taxon>Mollusca</taxon>
        <taxon>Gastropoda</taxon>
        <taxon>Heterobranchia</taxon>
        <taxon>Euthyneura</taxon>
        <taxon>Tectipleura</taxon>
        <taxon>Aplysiida</taxon>
        <taxon>Aplysioidea</taxon>
        <taxon>Aplysiidae</taxon>
        <taxon>Aplysia</taxon>
    </lineage>
</organism>
<feature type="domain" description="E3 UFM1-protein ligase 1-like N-terminal" evidence="5">
    <location>
        <begin position="23"/>
        <end position="300"/>
    </location>
</feature>
<evidence type="ECO:0000256" key="4">
    <source>
        <dbReference type="SAM" id="MobiDB-lite"/>
    </source>
</evidence>
<keyword evidence="3" id="KW-0833">Ubl conjugation pathway</keyword>
<accession>A0ABM0JGJ4</accession>
<dbReference type="Pfam" id="PF25870">
    <property type="entry name" value="WHD_UFL1_5th"/>
    <property type="match status" value="1"/>
</dbReference>
<dbReference type="Pfam" id="PF23659">
    <property type="entry name" value="UFL1"/>
    <property type="match status" value="1"/>
</dbReference>
<dbReference type="PANTHER" id="PTHR31057">
    <property type="entry name" value="E3 UFM1-PROTEIN LIGASE 1"/>
    <property type="match status" value="1"/>
</dbReference>
<dbReference type="InterPro" id="IPR056580">
    <property type="entry name" value="Ufl1_dom"/>
</dbReference>
<feature type="domain" description="E3 UFM1-protein ligase 1-like" evidence="6">
    <location>
        <begin position="561"/>
        <end position="682"/>
    </location>
</feature>
<feature type="domain" description="E3 UFM1-protein ligase-like C-terminal" evidence="7">
    <location>
        <begin position="687"/>
        <end position="796"/>
    </location>
</feature>
<keyword evidence="2" id="KW-0808">Transferase</keyword>
<dbReference type="Proteomes" id="UP000694888">
    <property type="component" value="Unplaced"/>
</dbReference>
<sequence length="809" mass="89933">MFTYCLTAKRVGSLRLNVDNMEEVWKLAAEFQALQLSTAKQKLSERNVIELVSKLVDFRLIDVLYTADGKTYLTHQQLGKEIKDELIIRGGRINLVELQQLLNVDYSHIEAKVNDMVKHDHHLVLVLGQLIDSSYRTRLSEEINDLLQEKGHVTIIELTKTHDLPAEFLREVIEENLGKKIKGQIDSYDRDVVFTEVFVRRKRAEIRGALSAVTVPTTLGPVRQAVGCQEHLFHTILEELLSSGRLAGGVMGSRQDKSQFLPDIYTRAQHEWVDSFYRQNGYLDYDAIARLGISDPKSYVKKRFKSETMVFLSSCCVGPAISEQVQYSLDEALGLGTYVDVASVLPSVLSRKDVSELVTSCLKSRSGAIVCDMTIVASESLVADSALLFSDIMAQKAEKTVLSHPTLISGEATGGAGDKSNSHKVAGIDDGSSAREDKKEQRRKKAASAGTTKKEGTGGREVKMKSTKKKGRGRDIDDGSDEDMAAPAQGSKGKQQELQFLSVAEITKVLREQERLKDCPEELLTEVASRLHRPLQKQYQEVAKSIFLKTSGAEKKKTAGEIQDKVNGLWTNARLFEKGLKLFEEPAQGQLTKHLLKTVGSDLANTVVVALASDSLLNVANNEEEQLTPEARLRLIGQLPKELQEALSRLHGLLSGQSLEDFFSQLETLCGPAHLGILLKKPDKRKERQLVFHHRQSLSEQLREETDPAMTLHLCVVVLFQTVTQCMLHAPGRLVPTILQFLTTHLEADKLEVLTQMQDLVVRHAKLKADPDGENLPEFKDVANSMTVLLGKVKDIALNTKKTTSTADD</sequence>
<feature type="compositionally biased region" description="Basic and acidic residues" evidence="4">
    <location>
        <begin position="452"/>
        <end position="464"/>
    </location>
</feature>
<dbReference type="Pfam" id="PF09743">
    <property type="entry name" value="E3_UFM1_ligase"/>
    <property type="match status" value="1"/>
</dbReference>
<evidence type="ECO:0000313" key="9">
    <source>
        <dbReference type="RefSeq" id="XP_005093191.2"/>
    </source>
</evidence>
<dbReference type="GeneID" id="101850149"/>
<evidence type="ECO:0000259" key="7">
    <source>
        <dbReference type="Pfam" id="PF25041"/>
    </source>
</evidence>